<accession>A0AAD9NW08</accession>
<sequence>MPEHMHPDDYSGSLWVEYKIKEFVIVIDAELPPMDGRGEGRGCVPSHHGDTIHCSGGPSFHHLLSHHEDVLTDVPQQRRLIAGLLRNEQDRHGTLFGFGHVEGNCAANTHSYEAPSATVPHVYARNLQGTTICSISTHLISSYHY</sequence>
<dbReference type="EMBL" id="JAODUO010000315">
    <property type="protein sequence ID" value="KAK2183338.1"/>
    <property type="molecule type" value="Genomic_DNA"/>
</dbReference>
<dbReference type="Proteomes" id="UP001209878">
    <property type="component" value="Unassembled WGS sequence"/>
</dbReference>
<evidence type="ECO:0000313" key="2">
    <source>
        <dbReference type="Proteomes" id="UP001209878"/>
    </source>
</evidence>
<name>A0AAD9NW08_RIDPI</name>
<keyword evidence="2" id="KW-1185">Reference proteome</keyword>
<reference evidence="1" key="1">
    <citation type="journal article" date="2023" name="Mol. Biol. Evol.">
        <title>Third-Generation Sequencing Reveals the Adaptive Role of the Epigenome in Three Deep-Sea Polychaetes.</title>
        <authorList>
            <person name="Perez M."/>
            <person name="Aroh O."/>
            <person name="Sun Y."/>
            <person name="Lan Y."/>
            <person name="Juniper S.K."/>
            <person name="Young C.R."/>
            <person name="Angers B."/>
            <person name="Qian P.Y."/>
        </authorList>
    </citation>
    <scope>NUCLEOTIDE SEQUENCE</scope>
    <source>
        <strain evidence="1">R07B-5</strain>
    </source>
</reference>
<gene>
    <name evidence="1" type="ORF">NP493_315g04045</name>
</gene>
<organism evidence="1 2">
    <name type="scientific">Ridgeia piscesae</name>
    <name type="common">Tubeworm</name>
    <dbReference type="NCBI Taxonomy" id="27915"/>
    <lineage>
        <taxon>Eukaryota</taxon>
        <taxon>Metazoa</taxon>
        <taxon>Spiralia</taxon>
        <taxon>Lophotrochozoa</taxon>
        <taxon>Annelida</taxon>
        <taxon>Polychaeta</taxon>
        <taxon>Sedentaria</taxon>
        <taxon>Canalipalpata</taxon>
        <taxon>Sabellida</taxon>
        <taxon>Siboglinidae</taxon>
        <taxon>Ridgeia</taxon>
    </lineage>
</organism>
<proteinExistence type="predicted"/>
<evidence type="ECO:0000313" key="1">
    <source>
        <dbReference type="EMBL" id="KAK2183338.1"/>
    </source>
</evidence>
<comment type="caution">
    <text evidence="1">The sequence shown here is derived from an EMBL/GenBank/DDBJ whole genome shotgun (WGS) entry which is preliminary data.</text>
</comment>
<dbReference type="AlphaFoldDB" id="A0AAD9NW08"/>
<protein>
    <submittedName>
        <fullName evidence="1">Uncharacterized protein</fullName>
    </submittedName>
</protein>